<sequence length="565" mass="64448">LLRCTVENCRSQKKEYKDEKKRVAAQLISALRDPTVVVMADFLKVRGNFRKWSRFFCVLKPGLLIIYKSNKINKVSLCFLFLHFWTVLLSTCELIERPSKKDGFCFKLYQPLDQSIWATRGPLGESHGAVTFQPLPAAHLICRATDEQAGRCWMDALELSLSCSSLLLRTMKKVSTFSFKVECMTHPLGIDQRRELYLFCIEMCTCFLLYFAIFILLLCHLAIVCYLFYLHIYFKQMIFSFVSVKFNNTLENSQTEEVGDENKSLIWTLLRQIRPGMDLSKVILPTFILEPRSFLEKLADYYYHADLLSEASAEPDPYNRIVKIVKFYLSGFYKKPKGLKKPYNPILGETFRCRWTHPDGSYTYYIAEQVSHHPPISSLFVTNRKAGFNVAGTILAKSKYYGNSLSAIMNGTLMIALLDRGEKYVVTLPYASCKGIMIGTMTMELGGQVSIECEKTGYTAVLNFLLKPMFGGSMNKITGAVKLGHETLAEIEGFWDGQTKIKDGAKGDLWNPTPEVIKARLVRSEIDLDSQAYISTHLWHIPWVINGVDLKNFCSISALNMFEIS</sequence>
<name>A0A158PJ12_ANGCS</name>
<evidence type="ECO:0000256" key="1">
    <source>
        <dbReference type="ARBA" id="ARBA00008842"/>
    </source>
</evidence>
<dbReference type="PANTHER" id="PTHR10972:SF102">
    <property type="entry name" value="OXYSTEROL-BINDING PROTEIN"/>
    <property type="match status" value="1"/>
</dbReference>
<proteinExistence type="inferred from homology"/>
<dbReference type="FunFam" id="2.30.29.30:FF:000030">
    <property type="entry name" value="Oxysterol-binding protein"/>
    <property type="match status" value="1"/>
</dbReference>
<dbReference type="GO" id="GO:0032541">
    <property type="term" value="C:cortical endoplasmic reticulum"/>
    <property type="evidence" value="ECO:0007669"/>
    <property type="project" value="TreeGrafter"/>
</dbReference>
<dbReference type="GO" id="GO:0006869">
    <property type="term" value="P:lipid transport"/>
    <property type="evidence" value="ECO:0007669"/>
    <property type="project" value="UniProtKB-KW"/>
</dbReference>
<protein>
    <submittedName>
        <fullName evidence="7">PH domain-containing protein</fullName>
    </submittedName>
</protein>
<comment type="similarity">
    <text evidence="1">Belongs to the OSBP family.</text>
</comment>
<dbReference type="Gene3D" id="2.30.29.30">
    <property type="entry name" value="Pleckstrin-homology domain (PH domain)/Phosphotyrosine-binding domain (PTB)"/>
    <property type="match status" value="1"/>
</dbReference>
<keyword evidence="3" id="KW-0445">Lipid transport</keyword>
<keyword evidence="5" id="KW-1133">Transmembrane helix</keyword>
<dbReference type="AlphaFoldDB" id="A0A158PJ12"/>
<keyword evidence="5" id="KW-0472">Membrane</keyword>
<dbReference type="Pfam" id="PF01237">
    <property type="entry name" value="Oxysterol_BP"/>
    <property type="match status" value="1"/>
</dbReference>
<feature type="transmembrane region" description="Helical" evidence="5">
    <location>
        <begin position="207"/>
        <end position="229"/>
    </location>
</feature>
<feature type="domain" description="PH" evidence="6">
    <location>
        <begin position="36"/>
        <end position="162"/>
    </location>
</feature>
<evidence type="ECO:0000256" key="5">
    <source>
        <dbReference type="SAM" id="Phobius"/>
    </source>
</evidence>
<dbReference type="GO" id="GO:0005829">
    <property type="term" value="C:cytosol"/>
    <property type="evidence" value="ECO:0007669"/>
    <property type="project" value="TreeGrafter"/>
</dbReference>
<dbReference type="InterPro" id="IPR037239">
    <property type="entry name" value="OSBP_sf"/>
</dbReference>
<keyword evidence="2" id="KW-0813">Transport</keyword>
<evidence type="ECO:0000256" key="2">
    <source>
        <dbReference type="ARBA" id="ARBA00022448"/>
    </source>
</evidence>
<dbReference type="PROSITE" id="PS50003">
    <property type="entry name" value="PH_DOMAIN"/>
    <property type="match status" value="1"/>
</dbReference>
<evidence type="ECO:0000259" key="6">
    <source>
        <dbReference type="PROSITE" id="PS50003"/>
    </source>
</evidence>
<keyword evidence="5" id="KW-0812">Transmembrane</keyword>
<dbReference type="InterPro" id="IPR001849">
    <property type="entry name" value="PH_domain"/>
</dbReference>
<reference evidence="7" key="1">
    <citation type="submission" date="2016-04" db="UniProtKB">
        <authorList>
            <consortium name="WormBaseParasite"/>
        </authorList>
    </citation>
    <scope>IDENTIFICATION</scope>
</reference>
<dbReference type="PANTHER" id="PTHR10972">
    <property type="entry name" value="OXYSTEROL-BINDING PROTEIN-RELATED"/>
    <property type="match status" value="1"/>
</dbReference>
<dbReference type="InterPro" id="IPR011993">
    <property type="entry name" value="PH-like_dom_sf"/>
</dbReference>
<keyword evidence="4" id="KW-0446">Lipid-binding</keyword>
<dbReference type="WBParaSite" id="ACOC_0000820901-mRNA-1">
    <property type="protein sequence ID" value="ACOC_0000820901-mRNA-1"/>
    <property type="gene ID" value="ACOC_0000820901"/>
</dbReference>
<dbReference type="FunFam" id="1.10.287.2720:FF:000002">
    <property type="entry name" value="Oxysterol-binding protein"/>
    <property type="match status" value="1"/>
</dbReference>
<dbReference type="SMART" id="SM00233">
    <property type="entry name" value="PH"/>
    <property type="match status" value="1"/>
</dbReference>
<dbReference type="SUPFAM" id="SSF144000">
    <property type="entry name" value="Oxysterol-binding protein-like"/>
    <property type="match status" value="1"/>
</dbReference>
<dbReference type="OMA" id="DMRIVEP"/>
<dbReference type="InterPro" id="IPR000648">
    <property type="entry name" value="Oxysterol-bd"/>
</dbReference>
<dbReference type="GO" id="GO:0015485">
    <property type="term" value="F:cholesterol binding"/>
    <property type="evidence" value="ECO:0007669"/>
    <property type="project" value="TreeGrafter"/>
</dbReference>
<organism evidence="7">
    <name type="scientific">Angiostrongylus costaricensis</name>
    <name type="common">Nematode worm</name>
    <dbReference type="NCBI Taxonomy" id="334426"/>
    <lineage>
        <taxon>Eukaryota</taxon>
        <taxon>Metazoa</taxon>
        <taxon>Ecdysozoa</taxon>
        <taxon>Nematoda</taxon>
        <taxon>Chromadorea</taxon>
        <taxon>Rhabditida</taxon>
        <taxon>Rhabditina</taxon>
        <taxon>Rhabditomorpha</taxon>
        <taxon>Strongyloidea</taxon>
        <taxon>Metastrongylidae</taxon>
        <taxon>Angiostrongylus</taxon>
    </lineage>
</organism>
<evidence type="ECO:0000313" key="7">
    <source>
        <dbReference type="WBParaSite" id="ACOC_0000820901-mRNA-1"/>
    </source>
</evidence>
<evidence type="ECO:0000256" key="3">
    <source>
        <dbReference type="ARBA" id="ARBA00023055"/>
    </source>
</evidence>
<dbReference type="SUPFAM" id="SSF50729">
    <property type="entry name" value="PH domain-like"/>
    <property type="match status" value="1"/>
</dbReference>
<dbReference type="Gene3D" id="1.10.287.2720">
    <property type="match status" value="1"/>
</dbReference>
<evidence type="ECO:0000256" key="4">
    <source>
        <dbReference type="ARBA" id="ARBA00023121"/>
    </source>
</evidence>
<accession>A0A158PJ12</accession>
<dbReference type="GO" id="GO:0016020">
    <property type="term" value="C:membrane"/>
    <property type="evidence" value="ECO:0007669"/>
    <property type="project" value="TreeGrafter"/>
</dbReference>
<dbReference type="Gene3D" id="2.40.160.120">
    <property type="match status" value="1"/>
</dbReference>